<feature type="region of interest" description="Disordered" evidence="1">
    <location>
        <begin position="1422"/>
        <end position="1447"/>
    </location>
</feature>
<dbReference type="RefSeq" id="XP_070912200.1">
    <property type="nucleotide sequence ID" value="XM_071056099.1"/>
</dbReference>
<accession>A0ABQ0FY79</accession>
<feature type="region of interest" description="Disordered" evidence="1">
    <location>
        <begin position="775"/>
        <end position="998"/>
    </location>
</feature>
<evidence type="ECO:0000313" key="3">
    <source>
        <dbReference type="Proteomes" id="UP001628179"/>
    </source>
</evidence>
<dbReference type="Proteomes" id="UP001628179">
    <property type="component" value="Unassembled WGS sequence"/>
</dbReference>
<protein>
    <recommendedName>
        <fullName evidence="4">Pt repeat family protein</fullName>
    </recommendedName>
</protein>
<comment type="caution">
    <text evidence="2">The sequence shown here is derived from an EMBL/GenBank/DDBJ whole genome shotgun (WGS) entry which is preliminary data.</text>
</comment>
<feature type="region of interest" description="Disordered" evidence="1">
    <location>
        <begin position="1"/>
        <end position="29"/>
    </location>
</feature>
<feature type="compositionally biased region" description="Polar residues" evidence="1">
    <location>
        <begin position="910"/>
        <end position="924"/>
    </location>
</feature>
<feature type="compositionally biased region" description="Basic and acidic residues" evidence="1">
    <location>
        <begin position="1217"/>
        <end position="1245"/>
    </location>
</feature>
<evidence type="ECO:0000313" key="2">
    <source>
        <dbReference type="EMBL" id="GAB1310467.1"/>
    </source>
</evidence>
<feature type="region of interest" description="Disordered" evidence="1">
    <location>
        <begin position="646"/>
        <end position="732"/>
    </location>
</feature>
<feature type="compositionally biased region" description="Basic and acidic residues" evidence="1">
    <location>
        <begin position="1141"/>
        <end position="1157"/>
    </location>
</feature>
<reference evidence="2 3" key="1">
    <citation type="submission" date="2024-09" db="EMBL/GenBank/DDBJ databases">
        <title>Itraconazole resistance in Madurella fahalii resulting from another homologue of gene encoding cytochrome P450 14-alpha sterol demethylase (CYP51).</title>
        <authorList>
            <person name="Yoshioka I."/>
            <person name="Fahal A.H."/>
            <person name="Kaneko S."/>
            <person name="Yaguchi T."/>
        </authorList>
    </citation>
    <scope>NUCLEOTIDE SEQUENCE [LARGE SCALE GENOMIC DNA]</scope>
    <source>
        <strain evidence="2 3">IFM 68171</strain>
    </source>
</reference>
<name>A0ABQ0FY79_9PEZI</name>
<feature type="compositionally biased region" description="Polar residues" evidence="1">
    <location>
        <begin position="713"/>
        <end position="727"/>
    </location>
</feature>
<organism evidence="2 3">
    <name type="scientific">Madurella fahalii</name>
    <dbReference type="NCBI Taxonomy" id="1157608"/>
    <lineage>
        <taxon>Eukaryota</taxon>
        <taxon>Fungi</taxon>
        <taxon>Dikarya</taxon>
        <taxon>Ascomycota</taxon>
        <taxon>Pezizomycotina</taxon>
        <taxon>Sordariomycetes</taxon>
        <taxon>Sordariomycetidae</taxon>
        <taxon>Sordariales</taxon>
        <taxon>Sordariales incertae sedis</taxon>
        <taxon>Madurella</taxon>
    </lineage>
</organism>
<evidence type="ECO:0000256" key="1">
    <source>
        <dbReference type="SAM" id="MobiDB-lite"/>
    </source>
</evidence>
<dbReference type="GeneID" id="98171422"/>
<feature type="region of interest" description="Disordered" evidence="1">
    <location>
        <begin position="1038"/>
        <end position="1129"/>
    </location>
</feature>
<feature type="compositionally biased region" description="Low complexity" evidence="1">
    <location>
        <begin position="977"/>
        <end position="992"/>
    </location>
</feature>
<keyword evidence="3" id="KW-1185">Reference proteome</keyword>
<feature type="region of interest" description="Disordered" evidence="1">
    <location>
        <begin position="579"/>
        <end position="606"/>
    </location>
</feature>
<feature type="compositionally biased region" description="Polar residues" evidence="1">
    <location>
        <begin position="1112"/>
        <end position="1128"/>
    </location>
</feature>
<gene>
    <name evidence="2" type="ORF">MFIFM68171_00677</name>
</gene>
<dbReference type="EMBL" id="BAAFSV010000001">
    <property type="protein sequence ID" value="GAB1310467.1"/>
    <property type="molecule type" value="Genomic_DNA"/>
</dbReference>
<feature type="compositionally biased region" description="Polar residues" evidence="1">
    <location>
        <begin position="785"/>
        <end position="800"/>
    </location>
</feature>
<feature type="compositionally biased region" description="Basic and acidic residues" evidence="1">
    <location>
        <begin position="1073"/>
        <end position="1083"/>
    </location>
</feature>
<feature type="compositionally biased region" description="Basic and acidic residues" evidence="1">
    <location>
        <begin position="926"/>
        <end position="946"/>
    </location>
</feature>
<feature type="region of interest" description="Disordered" evidence="1">
    <location>
        <begin position="1574"/>
        <end position="1607"/>
    </location>
</feature>
<feature type="region of interest" description="Disordered" evidence="1">
    <location>
        <begin position="1141"/>
        <end position="1260"/>
    </location>
</feature>
<feature type="compositionally biased region" description="Polar residues" evidence="1">
    <location>
        <begin position="662"/>
        <end position="675"/>
    </location>
</feature>
<proteinExistence type="predicted"/>
<evidence type="ECO:0008006" key="4">
    <source>
        <dbReference type="Google" id="ProtNLM"/>
    </source>
</evidence>
<sequence length="1634" mass="175838">MAWWDSHRQPRGGAPRSKPRLAMGDAFPSLGPRRVEMERERALLSPVFEEQPEPPSIPALVVHVEIQFTDPVIQSRYCRSYGSSPDFEATNRICRGLVRRIERCSDELLTRKDSGALEMFKDGSYERKAQRFTMTFRIMRRGKGEWAERTYRSYQKQPLTVAFTKETILATHRMIGLFLRRHDKNFQWLDCPVPDADFEGSETMDPSRDGPLSLLAIPKSPFIEATQTFEFVPGYRIELCFRSMNPQRKVSLFERKIKVNSTQTAPLTLLVSEDLLWKAVQTVSQGLDSKKQELDDHLREDRRVNDRRFSRDALEIDLRVSNNLGPVYEHVNRNIKSKLALFRDPEARDCDNFLRNVQRSLIRARDEADAKMDAMDDLDFRILKLEGVGWTLHEPAKFTLGPSVSYGRRTVQAALDRIQTGISDVIRGHNITIHATAHKRGHLVLDKAIVAHEKCGRPKETFASAGEAELTLISRLKSRIQTDIDKVFDDSCAIDDIPEDEDDVVRPPASMRPDQGGECSPRHSPSSPKYSPSRQPRTVPSRMQTPPRLLGQRRFSLSSHSADLAKSVDYLKAVQDPVVNENSKPDIPASEPSSKPHPSEETLSGEPAPLIIIAEAKPTQRSFPLVPRRAASAVRASNASTLVEDQAVTGNNKPSGEILSGMGTSAVEQPSSESYSGEVMTSRVVESPTHCLSGTVPAGTSSKPLGPGFASSPADQQTQIPSQNDDSTYAFLDGCKPRHRRMDTPEAYVDAREYTTCPAFGEWAKSNTPDALIGDASPRYDDFSTAPSTPELSTGGSSPRHSILITPTYLRTHSGTKDPELPGFYPESEPEESGMDPLEIGAASTKEDHGVPSASECPIGQSEFGPPLQPIAASELAAERSSSDADNEWVAGNSGPMVAVPLRHEISDAEQATTPVHTSTSAPYSKSERDEAASLDRKGFEGRLGAEFDSESDTRFSAPDFPTSEVRAGSGPNEGPGRCSDSSGSKSGAVSGPENGLGTLIEPLLSEVAGDNLGTAAGAETKLVTDIVSRDSLDDVPEVTVCTPSDDFNVKQEAALPDSRTEDQTGLQETDGSLEHGTEEALRNDPGPELAGDAERHVGSNGFVDGLGLVSDKQQQKLPMTEDFSNNDIADIPTLEVHFEGRSEESHGPDFGAEVRHPKPSQPISGIVAGVVGDHTTSGSDLQTEVDLSGSGTTPDEVVGKSGPQIDGQIVATTDVGPEKGIDLQTKDDATANGPGDHEHPREDVPAPEFGDENQPDVKIAPSISAPSLALNDATGPESAKFVVGEGGPIRADGLSEACIESTEIPAGVAVVQGNGLTAKEDDESDREPEPRLEVVTGADEGAEEKNSGPEICDNAGITVGDEGDNFLIREDAGAEAETPDRQTNNGQASVAAPAIPVADFTVAPPEISALSDKLGVSAVIRSSSTETGAPAPDVPPPKPETREQPLPLAPVPVPDLALLFPSGPKPPRVSLHADDAASLISYTSATSGSVDTFRPSTDDELPLLEVPKAPPVASRPQTAGYLGLRGESHFVGLGLHGALGHDATTAVTRRRRLSLPLYILEQQVLEAAVAKLPPSAPASEAGSRGPRLGRRRGAGTKPKAKDSYDDEHAVLPRMMMMLAGAVAIGKIIKRVTE</sequence>
<feature type="region of interest" description="Disordered" evidence="1">
    <location>
        <begin position="496"/>
        <end position="550"/>
    </location>
</feature>
<feature type="region of interest" description="Disordered" evidence="1">
    <location>
        <begin position="1318"/>
        <end position="1360"/>
    </location>
</feature>
<feature type="compositionally biased region" description="Polar residues" evidence="1">
    <location>
        <begin position="523"/>
        <end position="544"/>
    </location>
</feature>